<accession>E7G8Q2</accession>
<keyword evidence="5" id="KW-0808">Transferase</keyword>
<dbReference type="InterPro" id="IPR036878">
    <property type="entry name" value="Glu_permease_IIB"/>
</dbReference>
<dbReference type="GO" id="GO:0008982">
    <property type="term" value="F:protein-N(PI)-phosphohistidine-sugar phosphotransferase activity"/>
    <property type="evidence" value="ECO:0007669"/>
    <property type="project" value="InterPro"/>
</dbReference>
<keyword evidence="3" id="KW-1003">Cell membrane</keyword>
<gene>
    <name evidence="15" type="ORF">HMPREF9488_01140</name>
</gene>
<dbReference type="EMBL" id="ADKX01000021">
    <property type="protein sequence ID" value="EFW05583.1"/>
    <property type="molecule type" value="Genomic_DNA"/>
</dbReference>
<keyword evidence="7 12" id="KW-0812">Transmembrane</keyword>
<dbReference type="GO" id="GO:0016301">
    <property type="term" value="F:kinase activity"/>
    <property type="evidence" value="ECO:0007669"/>
    <property type="project" value="UniProtKB-KW"/>
</dbReference>
<dbReference type="OrthoDB" id="92465at2"/>
<protein>
    <recommendedName>
        <fullName evidence="17">PTS system protein</fullName>
    </recommendedName>
</protein>
<name>E7G8Q2_9FIRM</name>
<feature type="transmembrane region" description="Helical" evidence="12">
    <location>
        <begin position="330"/>
        <end position="351"/>
    </location>
</feature>
<feature type="transmembrane region" description="Helical" evidence="12">
    <location>
        <begin position="108"/>
        <end position="137"/>
    </location>
</feature>
<comment type="subcellular location">
    <subcellularLocation>
        <location evidence="1">Cell membrane</location>
        <topology evidence="1">Multi-pass membrane protein</topology>
    </subcellularLocation>
</comment>
<evidence type="ECO:0000256" key="9">
    <source>
        <dbReference type="ARBA" id="ARBA00022989"/>
    </source>
</evidence>
<dbReference type="PROSITE" id="PS01035">
    <property type="entry name" value="PTS_EIIB_TYPE_1_CYS"/>
    <property type="match status" value="1"/>
</dbReference>
<dbReference type="InterPro" id="IPR003352">
    <property type="entry name" value="PTS_EIIC"/>
</dbReference>
<feature type="transmembrane region" description="Helical" evidence="12">
    <location>
        <begin position="302"/>
        <end position="324"/>
    </location>
</feature>
<keyword evidence="2" id="KW-0813">Transport</keyword>
<evidence type="ECO:0000313" key="15">
    <source>
        <dbReference type="EMBL" id="EFW05583.1"/>
    </source>
</evidence>
<dbReference type="STRING" id="100884.GCA_000269565_02983"/>
<feature type="transmembrane region" description="Helical" evidence="12">
    <location>
        <begin position="434"/>
        <end position="455"/>
    </location>
</feature>
<feature type="domain" description="PTS EIIC type-1" evidence="14">
    <location>
        <begin position="110"/>
        <end position="462"/>
    </location>
</feature>
<keyword evidence="4" id="KW-0762">Sugar transport</keyword>
<dbReference type="Pfam" id="PF02378">
    <property type="entry name" value="PTS_EIIC"/>
    <property type="match status" value="1"/>
</dbReference>
<dbReference type="GO" id="GO:0090589">
    <property type="term" value="F:protein-phosphocysteine-trehalose phosphotransferase system transporter activity"/>
    <property type="evidence" value="ECO:0007669"/>
    <property type="project" value="TreeGrafter"/>
</dbReference>
<comment type="caution">
    <text evidence="15">The sequence shown here is derived from an EMBL/GenBank/DDBJ whole genome shotgun (WGS) entry which is preliminary data.</text>
</comment>
<keyword evidence="9 12" id="KW-1133">Transmembrane helix</keyword>
<evidence type="ECO:0000256" key="10">
    <source>
        <dbReference type="ARBA" id="ARBA00023136"/>
    </source>
</evidence>
<evidence type="ECO:0000256" key="6">
    <source>
        <dbReference type="ARBA" id="ARBA00022683"/>
    </source>
</evidence>
<dbReference type="GeneID" id="78230782"/>
<dbReference type="GO" id="GO:0015771">
    <property type="term" value="P:trehalose transport"/>
    <property type="evidence" value="ECO:0007669"/>
    <property type="project" value="TreeGrafter"/>
</dbReference>
<dbReference type="CDD" id="cd00212">
    <property type="entry name" value="PTS_IIB_glc"/>
    <property type="match status" value="1"/>
</dbReference>
<dbReference type="Gene3D" id="3.30.1360.60">
    <property type="entry name" value="Glucose permease domain IIB"/>
    <property type="match status" value="1"/>
</dbReference>
<dbReference type="PANTHER" id="PTHR30175">
    <property type="entry name" value="PHOSPHOTRANSFERASE SYSTEM TRANSPORT PROTEIN"/>
    <property type="match status" value="1"/>
</dbReference>
<dbReference type="eggNOG" id="COG1264">
    <property type="taxonomic scope" value="Bacteria"/>
</dbReference>
<evidence type="ECO:0000256" key="1">
    <source>
        <dbReference type="ARBA" id="ARBA00004651"/>
    </source>
</evidence>
<evidence type="ECO:0000259" key="14">
    <source>
        <dbReference type="PROSITE" id="PS51103"/>
    </source>
</evidence>
<proteinExistence type="predicted"/>
<dbReference type="Proteomes" id="UP000003157">
    <property type="component" value="Unassembled WGS sequence"/>
</dbReference>
<dbReference type="InterPro" id="IPR018113">
    <property type="entry name" value="PTrfase_EIIB_Cys"/>
</dbReference>
<feature type="transmembrane region" description="Helical" evidence="12">
    <location>
        <begin position="221"/>
        <end position="239"/>
    </location>
</feature>
<reference evidence="15 16" key="1">
    <citation type="submission" date="2010-12" db="EMBL/GenBank/DDBJ databases">
        <title>The Genome Sequence of Coprobacillus sp. strain 29_1.</title>
        <authorList>
            <consortium name="The Broad Institute Genome Sequencing Platform"/>
            <person name="Earl A."/>
            <person name="Ward D."/>
            <person name="Feldgarden M."/>
            <person name="Gevers D."/>
            <person name="Daigneault M."/>
            <person name="Sibley C.D."/>
            <person name="White A."/>
            <person name="Strauss J."/>
            <person name="Allen-Vercoe E."/>
            <person name="Young S.K."/>
            <person name="Zeng Q."/>
            <person name="Gargeya S."/>
            <person name="Fitzgerald M."/>
            <person name="Haas B."/>
            <person name="Abouelleil A."/>
            <person name="Alvarado L."/>
            <person name="Arachchi H.M."/>
            <person name="Berlin A."/>
            <person name="Brown A."/>
            <person name="Chapman S.B."/>
            <person name="Chen Z."/>
            <person name="Dunbar C."/>
            <person name="Freedman E."/>
            <person name="Gearin G."/>
            <person name="Gellesch M."/>
            <person name="Goldberg J."/>
            <person name="Griggs A."/>
            <person name="Gujja S."/>
            <person name="Heilman E."/>
            <person name="Heiman D."/>
            <person name="Howarth C."/>
            <person name="Larson L."/>
            <person name="Lui A."/>
            <person name="MacDonald P.J.P."/>
            <person name="Mehta T."/>
            <person name="Montmayeur A."/>
            <person name="Murphy C."/>
            <person name="Neiman D."/>
            <person name="Pearson M."/>
            <person name="Priest M."/>
            <person name="Roberts A."/>
            <person name="Saif S."/>
            <person name="Shea T."/>
            <person name="Shenoy N."/>
            <person name="Sisk P."/>
            <person name="Stolte C."/>
            <person name="Sykes S."/>
            <person name="White J."/>
            <person name="Yandava C."/>
            <person name="Nusbaum C."/>
            <person name="Birren B."/>
        </authorList>
    </citation>
    <scope>NUCLEOTIDE SEQUENCE [LARGE SCALE GENOMIC DNA]</scope>
    <source>
        <strain evidence="15 16">29_1</strain>
    </source>
</reference>
<dbReference type="PANTHER" id="PTHR30175:SF1">
    <property type="entry name" value="PTS SYSTEM ARBUTIN-, CELLOBIOSE-, AND SALICIN-SPECIFIC EIIBC COMPONENT-RELATED"/>
    <property type="match status" value="1"/>
</dbReference>
<feature type="domain" description="PTS EIIB type-1" evidence="13">
    <location>
        <begin position="4"/>
        <end position="86"/>
    </location>
</feature>
<dbReference type="eggNOG" id="COG1263">
    <property type="taxonomic scope" value="Bacteria"/>
</dbReference>
<evidence type="ECO:0000256" key="2">
    <source>
        <dbReference type="ARBA" id="ARBA00022448"/>
    </source>
</evidence>
<evidence type="ECO:0000256" key="8">
    <source>
        <dbReference type="ARBA" id="ARBA00022777"/>
    </source>
</evidence>
<feature type="transmembrane region" description="Helical" evidence="12">
    <location>
        <begin position="182"/>
        <end position="201"/>
    </location>
</feature>
<dbReference type="FunFam" id="3.30.1360.60:FF:000001">
    <property type="entry name" value="PTS system glucose-specific IIBC component PtsG"/>
    <property type="match status" value="1"/>
</dbReference>
<evidence type="ECO:0000256" key="11">
    <source>
        <dbReference type="PROSITE-ProRule" id="PRU00421"/>
    </source>
</evidence>
<evidence type="ECO:0000256" key="4">
    <source>
        <dbReference type="ARBA" id="ARBA00022597"/>
    </source>
</evidence>
<keyword evidence="16" id="KW-1185">Reference proteome</keyword>
<organism evidence="15 16">
    <name type="scientific">Coprobacillus cateniformis</name>
    <dbReference type="NCBI Taxonomy" id="100884"/>
    <lineage>
        <taxon>Bacteria</taxon>
        <taxon>Bacillati</taxon>
        <taxon>Bacillota</taxon>
        <taxon>Erysipelotrichia</taxon>
        <taxon>Erysipelotrichales</taxon>
        <taxon>Coprobacillaceae</taxon>
        <taxon>Coprobacillus</taxon>
    </lineage>
</organism>
<dbReference type="HOGENOM" id="CLU_012312_2_0_9"/>
<evidence type="ECO:0000313" key="16">
    <source>
        <dbReference type="Proteomes" id="UP000003157"/>
    </source>
</evidence>
<feature type="transmembrane region" description="Helical" evidence="12">
    <location>
        <begin position="275"/>
        <end position="295"/>
    </location>
</feature>
<dbReference type="SUPFAM" id="SSF55604">
    <property type="entry name" value="Glucose permease domain IIB"/>
    <property type="match status" value="1"/>
</dbReference>
<dbReference type="RefSeq" id="WP_008788256.1">
    <property type="nucleotide sequence ID" value="NZ_AKCB01000002.1"/>
</dbReference>
<dbReference type="PROSITE" id="PS51103">
    <property type="entry name" value="PTS_EIIC_TYPE_1"/>
    <property type="match status" value="1"/>
</dbReference>
<dbReference type="GO" id="GO:0005886">
    <property type="term" value="C:plasma membrane"/>
    <property type="evidence" value="ECO:0007669"/>
    <property type="project" value="UniProtKB-SubCell"/>
</dbReference>
<dbReference type="PROSITE" id="PS51098">
    <property type="entry name" value="PTS_EIIB_TYPE_1"/>
    <property type="match status" value="1"/>
</dbReference>
<sequence length="462" mass="50345">MTNQVLASTILEKVGGKENVKSVTHCMTRLRFSLNDIEKANQDELKAMNEIMGVVYKGGQFQLIIGPQVTNLYDEVMQLLPNQDKLQEEHCKIKEPIKKDIKSYINNIMGALAGCMTPLIPILLCMGICKAIVAVLGPQLLGVFTEKDSLYVLFQFVGDAGLYFIPIYVGYTASKKFGFNELMGMFLGAILIHPTLIQLAADGTKFDVYGIPAVAQNYTSSIIPIILTIWVASYVERFFKKYTPDVLKVFGIPLGTLLIMLPLELCLFGPLGSFAGQYICQGIICLYDVAGPLAVGVVGATFGLLVLTGMHTVLMAFLFMTFPMVGYDAFIIPAIFACSYAGAGVTLACVIKFKDKKKKQLTLGYFITWLFGGVGEPMLYGLNIPYKTPLYAGIISGFIAGVVTGLLGLKAYVLSPSNGLYILPAFLGGPNSNYILLGISMVVSVVIGFVVMWFMKLDESLV</sequence>
<evidence type="ECO:0000256" key="12">
    <source>
        <dbReference type="SAM" id="Phobius"/>
    </source>
</evidence>
<evidence type="ECO:0000256" key="5">
    <source>
        <dbReference type="ARBA" id="ARBA00022679"/>
    </source>
</evidence>
<evidence type="ECO:0008006" key="17">
    <source>
        <dbReference type="Google" id="ProtNLM"/>
    </source>
</evidence>
<evidence type="ECO:0000259" key="13">
    <source>
        <dbReference type="PROSITE" id="PS51098"/>
    </source>
</evidence>
<dbReference type="GO" id="GO:0009401">
    <property type="term" value="P:phosphoenolpyruvate-dependent sugar phosphotransferase system"/>
    <property type="evidence" value="ECO:0007669"/>
    <property type="project" value="UniProtKB-KW"/>
</dbReference>
<evidence type="ECO:0000256" key="3">
    <source>
        <dbReference type="ARBA" id="ARBA00022475"/>
    </source>
</evidence>
<dbReference type="InterPro" id="IPR013013">
    <property type="entry name" value="PTS_EIIC_1"/>
</dbReference>
<feature type="active site" description="Phosphocysteine intermediate; for EIIB activity" evidence="11">
    <location>
        <position position="26"/>
    </location>
</feature>
<dbReference type="InterPro" id="IPR001996">
    <property type="entry name" value="PTS_IIB_1"/>
</dbReference>
<evidence type="ECO:0000256" key="7">
    <source>
        <dbReference type="ARBA" id="ARBA00022692"/>
    </source>
</evidence>
<keyword evidence="10 12" id="KW-0472">Membrane</keyword>
<dbReference type="AlphaFoldDB" id="E7G8Q2"/>
<keyword evidence="6" id="KW-0598">Phosphotransferase system</keyword>
<keyword evidence="8" id="KW-0418">Kinase</keyword>
<dbReference type="InterPro" id="IPR050558">
    <property type="entry name" value="PTS_Sugar-Specific_Components"/>
</dbReference>
<dbReference type="Pfam" id="PF00367">
    <property type="entry name" value="PTS_EIIB"/>
    <property type="match status" value="1"/>
</dbReference>
<feature type="transmembrane region" description="Helical" evidence="12">
    <location>
        <begin position="390"/>
        <end position="413"/>
    </location>
</feature>
<feature type="transmembrane region" description="Helical" evidence="12">
    <location>
        <begin position="246"/>
        <end position="263"/>
    </location>
</feature>
<feature type="transmembrane region" description="Helical" evidence="12">
    <location>
        <begin position="149"/>
        <end position="170"/>
    </location>
</feature>
<feature type="transmembrane region" description="Helical" evidence="12">
    <location>
        <begin position="363"/>
        <end position="384"/>
    </location>
</feature>